<dbReference type="EMBL" id="LSFN01000014">
    <property type="protein sequence ID" value="OAB74883.1"/>
    <property type="molecule type" value="Genomic_DNA"/>
</dbReference>
<comment type="caution">
    <text evidence="1">The sequence shown here is derived from an EMBL/GenBank/DDBJ whole genome shotgun (WGS) entry which is preliminary data.</text>
</comment>
<keyword evidence="2" id="KW-1185">Reference proteome</keyword>
<proteinExistence type="predicted"/>
<name>A0A162KW27_9BACL</name>
<evidence type="ECO:0000313" key="2">
    <source>
        <dbReference type="Proteomes" id="UP000077134"/>
    </source>
</evidence>
<protein>
    <submittedName>
        <fullName evidence="1">Uncharacterized protein</fullName>
    </submittedName>
</protein>
<dbReference type="Proteomes" id="UP000077134">
    <property type="component" value="Unassembled WGS sequence"/>
</dbReference>
<evidence type="ECO:0000313" key="1">
    <source>
        <dbReference type="EMBL" id="OAB74883.1"/>
    </source>
</evidence>
<gene>
    <name evidence="1" type="ORF">PNBC_12735</name>
</gene>
<dbReference type="STRING" id="1763538.LPB68_01220"/>
<sequence>MFSENKSVIRSSRVFKMNLYFYIDWPIKHYKGDYLRLSPFCYVHMPRFWAVPKALMGSEDLVMIKIKGQG</sequence>
<dbReference type="AlphaFoldDB" id="A0A162KW27"/>
<organism evidence="1 2">
    <name type="scientific">Paenibacillus crassostreae</name>
    <dbReference type="NCBI Taxonomy" id="1763538"/>
    <lineage>
        <taxon>Bacteria</taxon>
        <taxon>Bacillati</taxon>
        <taxon>Bacillota</taxon>
        <taxon>Bacilli</taxon>
        <taxon>Bacillales</taxon>
        <taxon>Paenibacillaceae</taxon>
        <taxon>Paenibacillus</taxon>
    </lineage>
</organism>
<dbReference type="KEGG" id="pcx:LPB68_01220"/>
<accession>A0A162KW27</accession>
<reference evidence="1 2" key="1">
    <citation type="submission" date="2016-02" db="EMBL/GenBank/DDBJ databases">
        <title>Paenibacillus sp. LPB0068, isolated from Crassostrea gigas.</title>
        <authorList>
            <person name="Shin S.-K."/>
            <person name="Yi H."/>
        </authorList>
    </citation>
    <scope>NUCLEOTIDE SEQUENCE [LARGE SCALE GENOMIC DNA]</scope>
    <source>
        <strain evidence="1 2">LPB0068</strain>
    </source>
</reference>